<proteinExistence type="predicted"/>
<accession>A0A183NK55</accession>
<dbReference type="EMBL" id="UZAL01003518">
    <property type="protein sequence ID" value="VDO87515.1"/>
    <property type="molecule type" value="Genomic_DNA"/>
</dbReference>
<organism evidence="1 2">
    <name type="scientific">Schistosoma mattheei</name>
    <dbReference type="NCBI Taxonomy" id="31246"/>
    <lineage>
        <taxon>Eukaryota</taxon>
        <taxon>Metazoa</taxon>
        <taxon>Spiralia</taxon>
        <taxon>Lophotrochozoa</taxon>
        <taxon>Platyhelminthes</taxon>
        <taxon>Trematoda</taxon>
        <taxon>Digenea</taxon>
        <taxon>Strigeidida</taxon>
        <taxon>Schistosomatoidea</taxon>
        <taxon>Schistosomatidae</taxon>
        <taxon>Schistosoma</taxon>
    </lineage>
</organism>
<dbReference type="Proteomes" id="UP000269396">
    <property type="component" value="Unassembled WGS sequence"/>
</dbReference>
<gene>
    <name evidence="1" type="ORF">SMTD_LOCUS2491</name>
</gene>
<reference evidence="1 2" key="1">
    <citation type="submission" date="2018-11" db="EMBL/GenBank/DDBJ databases">
        <authorList>
            <consortium name="Pathogen Informatics"/>
        </authorList>
    </citation>
    <scope>NUCLEOTIDE SEQUENCE [LARGE SCALE GENOMIC DNA]</scope>
    <source>
        <strain>Denwood</strain>
        <strain evidence="2">Zambia</strain>
    </source>
</reference>
<protein>
    <submittedName>
        <fullName evidence="1">Uncharacterized protein</fullName>
    </submittedName>
</protein>
<sequence length="66" mass="7758">MQCYAPTNDSNDDDKDQFYERLQLIVAMCAGKDMMGDLNVKFGVDNTEYPDVVERHRLIGRNEREW</sequence>
<dbReference type="AlphaFoldDB" id="A0A183NK55"/>
<keyword evidence="2" id="KW-1185">Reference proteome</keyword>
<evidence type="ECO:0000313" key="2">
    <source>
        <dbReference type="Proteomes" id="UP000269396"/>
    </source>
</evidence>
<evidence type="ECO:0000313" key="1">
    <source>
        <dbReference type="EMBL" id="VDO87515.1"/>
    </source>
</evidence>
<name>A0A183NK55_9TREM</name>